<dbReference type="AlphaFoldDB" id="A0ABD1L5C0"/>
<evidence type="ECO:0000313" key="2">
    <source>
        <dbReference type="Proteomes" id="UP001603857"/>
    </source>
</evidence>
<sequence>MSYKFLPCVFASKTQENIVTETKIRLLLIMFCHDDRITQLKDTTATIKKTENLWE</sequence>
<protein>
    <submittedName>
        <fullName evidence="1">Uncharacterized protein</fullName>
    </submittedName>
</protein>
<accession>A0ABD1L5C0</accession>
<organism evidence="1 2">
    <name type="scientific">Flemingia macrophylla</name>
    <dbReference type="NCBI Taxonomy" id="520843"/>
    <lineage>
        <taxon>Eukaryota</taxon>
        <taxon>Viridiplantae</taxon>
        <taxon>Streptophyta</taxon>
        <taxon>Embryophyta</taxon>
        <taxon>Tracheophyta</taxon>
        <taxon>Spermatophyta</taxon>
        <taxon>Magnoliopsida</taxon>
        <taxon>eudicotyledons</taxon>
        <taxon>Gunneridae</taxon>
        <taxon>Pentapetalae</taxon>
        <taxon>rosids</taxon>
        <taxon>fabids</taxon>
        <taxon>Fabales</taxon>
        <taxon>Fabaceae</taxon>
        <taxon>Papilionoideae</taxon>
        <taxon>50 kb inversion clade</taxon>
        <taxon>NPAAA clade</taxon>
        <taxon>indigoferoid/millettioid clade</taxon>
        <taxon>Phaseoleae</taxon>
        <taxon>Flemingia</taxon>
    </lineage>
</organism>
<keyword evidence="2" id="KW-1185">Reference proteome</keyword>
<dbReference type="EMBL" id="JBGMDY010000011">
    <property type="protein sequence ID" value="KAL2318716.1"/>
    <property type="molecule type" value="Genomic_DNA"/>
</dbReference>
<comment type="caution">
    <text evidence="1">The sequence shown here is derived from an EMBL/GenBank/DDBJ whole genome shotgun (WGS) entry which is preliminary data.</text>
</comment>
<dbReference type="Proteomes" id="UP001603857">
    <property type="component" value="Unassembled WGS sequence"/>
</dbReference>
<gene>
    <name evidence="1" type="ORF">Fmac_032592</name>
</gene>
<evidence type="ECO:0000313" key="1">
    <source>
        <dbReference type="EMBL" id="KAL2318716.1"/>
    </source>
</evidence>
<name>A0ABD1L5C0_9FABA</name>
<proteinExistence type="predicted"/>
<reference evidence="1 2" key="1">
    <citation type="submission" date="2024-08" db="EMBL/GenBank/DDBJ databases">
        <title>Insights into the chromosomal genome structure of Flemingia macrophylla.</title>
        <authorList>
            <person name="Ding Y."/>
            <person name="Zhao Y."/>
            <person name="Bi W."/>
            <person name="Wu M."/>
            <person name="Zhao G."/>
            <person name="Gong Y."/>
            <person name="Li W."/>
            <person name="Zhang P."/>
        </authorList>
    </citation>
    <scope>NUCLEOTIDE SEQUENCE [LARGE SCALE GENOMIC DNA]</scope>
    <source>
        <strain evidence="1">DYQJB</strain>
        <tissue evidence="1">Leaf</tissue>
    </source>
</reference>